<keyword evidence="2" id="KW-1133">Transmembrane helix</keyword>
<organism evidence="5">
    <name type="scientific">Taenia asiatica</name>
    <name type="common">Asian tapeworm</name>
    <dbReference type="NCBI Taxonomy" id="60517"/>
    <lineage>
        <taxon>Eukaryota</taxon>
        <taxon>Metazoa</taxon>
        <taxon>Spiralia</taxon>
        <taxon>Lophotrochozoa</taxon>
        <taxon>Platyhelminthes</taxon>
        <taxon>Cestoda</taxon>
        <taxon>Eucestoda</taxon>
        <taxon>Cyclophyllidea</taxon>
        <taxon>Taeniidae</taxon>
        <taxon>Taenia</taxon>
    </lineage>
</organism>
<keyword evidence="2" id="KW-0812">Transmembrane</keyword>
<evidence type="ECO:0000313" key="5">
    <source>
        <dbReference type="WBParaSite" id="TASK_0000306801-mRNA-1"/>
    </source>
</evidence>
<accession>A0A0R3W074</accession>
<feature type="transmembrane region" description="Helical" evidence="2">
    <location>
        <begin position="26"/>
        <end position="51"/>
    </location>
</feature>
<dbReference type="WBParaSite" id="TASK_0000306801-mRNA-1">
    <property type="protein sequence ID" value="TASK_0000306801-mRNA-1"/>
    <property type="gene ID" value="TASK_0000306801"/>
</dbReference>
<evidence type="ECO:0000313" key="3">
    <source>
        <dbReference type="EMBL" id="VDK27088.1"/>
    </source>
</evidence>
<protein>
    <submittedName>
        <fullName evidence="3 5">Uncharacterized protein</fullName>
    </submittedName>
</protein>
<evidence type="ECO:0000256" key="2">
    <source>
        <dbReference type="SAM" id="Phobius"/>
    </source>
</evidence>
<reference evidence="5" key="1">
    <citation type="submission" date="2017-02" db="UniProtKB">
        <authorList>
            <consortium name="WormBaseParasite"/>
        </authorList>
    </citation>
    <scope>IDENTIFICATION</scope>
</reference>
<keyword evidence="2" id="KW-0472">Membrane</keyword>
<gene>
    <name evidence="3" type="ORF">TASK_LOCUS3069</name>
</gene>
<dbReference type="Proteomes" id="UP000282613">
    <property type="component" value="Unassembled WGS sequence"/>
</dbReference>
<reference evidence="3 4" key="2">
    <citation type="submission" date="2018-11" db="EMBL/GenBank/DDBJ databases">
        <authorList>
            <consortium name="Pathogen Informatics"/>
        </authorList>
    </citation>
    <scope>NUCLEOTIDE SEQUENCE [LARGE SCALE GENOMIC DNA]</scope>
</reference>
<feature type="compositionally biased region" description="Acidic residues" evidence="1">
    <location>
        <begin position="84"/>
        <end position="115"/>
    </location>
</feature>
<dbReference type="EMBL" id="UYRS01005365">
    <property type="protein sequence ID" value="VDK27088.1"/>
    <property type="molecule type" value="Genomic_DNA"/>
</dbReference>
<proteinExistence type="predicted"/>
<feature type="region of interest" description="Disordered" evidence="1">
    <location>
        <begin position="73"/>
        <end position="115"/>
    </location>
</feature>
<keyword evidence="4" id="KW-1185">Reference proteome</keyword>
<evidence type="ECO:0000256" key="1">
    <source>
        <dbReference type="SAM" id="MobiDB-lite"/>
    </source>
</evidence>
<dbReference type="AlphaFoldDB" id="A0A0R3W074"/>
<name>A0A0R3W074_TAEAS</name>
<evidence type="ECO:0000313" key="4">
    <source>
        <dbReference type="Proteomes" id="UP000282613"/>
    </source>
</evidence>
<sequence length="115" mass="12445">MTRPRIDQRVHSCQLLRGCLVGEAKAVMVVVVLVVMVAVVVMVVVVVVVVGRPMRAVTREKALVQLEQPAEHQIDGTRIVSGDHEDEDEDGDGDGDGGEDNDDDDDDDDDDCTCS</sequence>